<gene>
    <name evidence="2" type="ORF">MU0053_005108</name>
</gene>
<name>A0ABN9NWE2_9MYCO</name>
<sequence>MGSTPVCTGHGGEVLQLAHRNLADGSTPRHTRTLTTPARMPQGRWCDRDRANPTARRIDSYEFKRDAIALYRDTESAAISAELGGCEAVPLTA</sequence>
<keyword evidence="3" id="KW-1185">Reference proteome</keyword>
<dbReference type="RefSeq" id="WP_308480346.1">
    <property type="nucleotide sequence ID" value="NZ_OY726397.1"/>
</dbReference>
<evidence type="ECO:0000313" key="2">
    <source>
        <dbReference type="EMBL" id="CAJ1511191.1"/>
    </source>
</evidence>
<feature type="region of interest" description="Disordered" evidence="1">
    <location>
        <begin position="21"/>
        <end position="49"/>
    </location>
</feature>
<accession>A0ABN9NWE2</accession>
<dbReference type="Proteomes" id="UP001190465">
    <property type="component" value="Chromosome"/>
</dbReference>
<evidence type="ECO:0000313" key="3">
    <source>
        <dbReference type="Proteomes" id="UP001190465"/>
    </source>
</evidence>
<reference evidence="2 3" key="1">
    <citation type="submission" date="2023-08" db="EMBL/GenBank/DDBJ databases">
        <authorList>
            <person name="Folkvardsen B D."/>
            <person name="Norman A."/>
        </authorList>
    </citation>
    <scope>NUCLEOTIDE SEQUENCE [LARGE SCALE GENOMIC DNA]</scope>
    <source>
        <strain evidence="2 3">Mu0053</strain>
    </source>
</reference>
<protein>
    <submittedName>
        <fullName evidence="2">Uncharacterized protein</fullName>
    </submittedName>
</protein>
<evidence type="ECO:0000256" key="1">
    <source>
        <dbReference type="SAM" id="MobiDB-lite"/>
    </source>
</evidence>
<proteinExistence type="predicted"/>
<dbReference type="EMBL" id="OY726397">
    <property type="protein sequence ID" value="CAJ1511191.1"/>
    <property type="molecule type" value="Genomic_DNA"/>
</dbReference>
<organism evidence="2 3">
    <name type="scientific">[Mycobacterium] burgundiense</name>
    <dbReference type="NCBI Taxonomy" id="3064286"/>
    <lineage>
        <taxon>Bacteria</taxon>
        <taxon>Bacillati</taxon>
        <taxon>Actinomycetota</taxon>
        <taxon>Actinomycetes</taxon>
        <taxon>Mycobacteriales</taxon>
        <taxon>Mycobacteriaceae</taxon>
        <taxon>Mycolicibacterium</taxon>
    </lineage>
</organism>